<proteinExistence type="predicted"/>
<feature type="region of interest" description="Disordered" evidence="1">
    <location>
        <begin position="1"/>
        <end position="25"/>
    </location>
</feature>
<dbReference type="AlphaFoldDB" id="A0A9W5S1Y6"/>
<sequence>MDDSQKHKEKEPMSGEPVEVDGTYKNEWGREAELKRGDVFPADPTLGTTEWELVEFQPRGSMSTEKNRPDAQDAFGRFFCAARGGAGGRGLATVSIPAWKLPCALPYLDRVALPRCPPVHSSLSGVLCGRSRSLT</sequence>
<evidence type="ECO:0000313" key="3">
    <source>
        <dbReference type="Proteomes" id="UP000053750"/>
    </source>
</evidence>
<comment type="caution">
    <text evidence="2">The sequence shown here is derived from an EMBL/GenBank/DDBJ whole genome shotgun (WGS) entry which is preliminary data.</text>
</comment>
<evidence type="ECO:0000256" key="1">
    <source>
        <dbReference type="SAM" id="MobiDB-lite"/>
    </source>
</evidence>
<name>A0A9W5S1Y6_9BACL</name>
<reference evidence="2 3" key="1">
    <citation type="submission" date="2014-02" db="EMBL/GenBank/DDBJ databases">
        <title>Genome sequence of Paenibacillus darwinianus reveals adaptive mechanisms for survival in Antarctic soils.</title>
        <authorList>
            <person name="Dsouza M."/>
            <person name="Taylor M.W."/>
            <person name="Turner S.J."/>
            <person name="Aislabie J."/>
        </authorList>
    </citation>
    <scope>NUCLEOTIDE SEQUENCE [LARGE SCALE GENOMIC DNA]</scope>
    <source>
        <strain evidence="2 3">CE1</strain>
    </source>
</reference>
<evidence type="ECO:0000313" key="2">
    <source>
        <dbReference type="EMBL" id="EXX88875.1"/>
    </source>
</evidence>
<dbReference type="EMBL" id="JFHU01000113">
    <property type="protein sequence ID" value="EXX88875.1"/>
    <property type="molecule type" value="Genomic_DNA"/>
</dbReference>
<feature type="compositionally biased region" description="Basic and acidic residues" evidence="1">
    <location>
        <begin position="1"/>
        <end position="13"/>
    </location>
</feature>
<dbReference type="Proteomes" id="UP000053750">
    <property type="component" value="Unassembled WGS sequence"/>
</dbReference>
<organism evidence="2 3">
    <name type="scientific">Paenibacillus darwinianus</name>
    <dbReference type="NCBI Taxonomy" id="1380763"/>
    <lineage>
        <taxon>Bacteria</taxon>
        <taxon>Bacillati</taxon>
        <taxon>Bacillota</taxon>
        <taxon>Bacilli</taxon>
        <taxon>Bacillales</taxon>
        <taxon>Paenibacillaceae</taxon>
        <taxon>Paenibacillus</taxon>
    </lineage>
</organism>
<keyword evidence="3" id="KW-1185">Reference proteome</keyword>
<accession>A0A9W5S1Y6</accession>
<gene>
    <name evidence="2" type="ORF">BG53_01030</name>
</gene>
<protein>
    <submittedName>
        <fullName evidence="2">Uncharacterized protein</fullName>
    </submittedName>
</protein>